<protein>
    <submittedName>
        <fullName evidence="1">Uncharacterized protein</fullName>
    </submittedName>
</protein>
<dbReference type="RefSeq" id="WP_162362953.1">
    <property type="nucleotide sequence ID" value="NZ_CP047591.1"/>
</dbReference>
<name>A0A6P1MH21_9FIRM</name>
<gene>
    <name evidence="1" type="ORF">Ami3637_13110</name>
</gene>
<proteinExistence type="predicted"/>
<accession>A0A6P1MH21</accession>
<organism evidence="1 2">
    <name type="scientific">Aminipila terrae</name>
    <dbReference type="NCBI Taxonomy" id="2697030"/>
    <lineage>
        <taxon>Bacteria</taxon>
        <taxon>Bacillati</taxon>
        <taxon>Bacillota</taxon>
        <taxon>Clostridia</taxon>
        <taxon>Peptostreptococcales</taxon>
        <taxon>Anaerovoracaceae</taxon>
        <taxon>Aminipila</taxon>
    </lineage>
</organism>
<reference evidence="1 2" key="1">
    <citation type="submission" date="2020-01" db="EMBL/GenBank/DDBJ databases">
        <title>Genomic analysis of Aminipila sp. CBA3637.</title>
        <authorList>
            <person name="Kim Y.B."/>
            <person name="Roh S.W."/>
        </authorList>
    </citation>
    <scope>NUCLEOTIDE SEQUENCE [LARGE SCALE GENOMIC DNA]</scope>
    <source>
        <strain evidence="1 2">CBA3637</strain>
    </source>
</reference>
<evidence type="ECO:0000313" key="1">
    <source>
        <dbReference type="EMBL" id="QHI73187.1"/>
    </source>
</evidence>
<sequence>MKVFIVFLGILMVSVSAMVYQGDLGAYGHEQLLLKEAAEECAAGAALFLDEDAYSKGLVVFNYEQGETYIKNYLAYIKRNSKALSKGIIRYKTEFEDENKGYSPSNREKTPAVTVEIKVSTEDLFRGPFVEVTSLERRARYELPEEKQKSFFYAGDS</sequence>
<dbReference type="KEGG" id="amic:Ami3637_13110"/>
<dbReference type="Proteomes" id="UP000463883">
    <property type="component" value="Chromosome"/>
</dbReference>
<keyword evidence="2" id="KW-1185">Reference proteome</keyword>
<evidence type="ECO:0000313" key="2">
    <source>
        <dbReference type="Proteomes" id="UP000463883"/>
    </source>
</evidence>
<dbReference type="EMBL" id="CP047591">
    <property type="protein sequence ID" value="QHI73187.1"/>
    <property type="molecule type" value="Genomic_DNA"/>
</dbReference>
<dbReference type="AlphaFoldDB" id="A0A6P1MH21"/>